<comment type="caution">
    <text evidence="1">The sequence shown here is derived from an EMBL/GenBank/DDBJ whole genome shotgun (WGS) entry which is preliminary data.</text>
</comment>
<proteinExistence type="predicted"/>
<accession>A0ACC0TT36</accession>
<sequence>AAACALFGVITYGAHMTVYEQKQGADDGAAACVRVWVPRRSATKPTYAGMLDNSVAGGIAGGTSALDTIVREAAEEASLDPEWVRSRARSVGAVSYYFRTKAGWLQPEVEYVYDMRLEPGEAQLVPMDGEAESFELMTIDEVVSRMRAGEFKPNCALVLIDFLVRHGYLTAENEPRYLEINQ</sequence>
<name>A0ACC0TT36_9AGAM</name>
<evidence type="ECO:0000313" key="1">
    <source>
        <dbReference type="EMBL" id="KAI9436816.1"/>
    </source>
</evidence>
<dbReference type="EMBL" id="JAGFNK010000952">
    <property type="protein sequence ID" value="KAI9436816.1"/>
    <property type="molecule type" value="Genomic_DNA"/>
</dbReference>
<protein>
    <submittedName>
        <fullName evidence="1">NUDIX hydrolase domain-like protein</fullName>
    </submittedName>
</protein>
<reference evidence="1" key="1">
    <citation type="submission" date="2021-03" db="EMBL/GenBank/DDBJ databases">
        <title>Evolutionary priming and transition to the ectomycorrhizal habit in an iconic lineage of mushroom-forming fungi: is preadaptation a requirement?</title>
        <authorList>
            <consortium name="DOE Joint Genome Institute"/>
            <person name="Looney B.P."/>
            <person name="Miyauchi S."/>
            <person name="Morin E."/>
            <person name="Drula E."/>
            <person name="Courty P.E."/>
            <person name="Chicoki N."/>
            <person name="Fauchery L."/>
            <person name="Kohler A."/>
            <person name="Kuo A."/>
            <person name="LaButti K."/>
            <person name="Pangilinan J."/>
            <person name="Lipzen A."/>
            <person name="Riley R."/>
            <person name="Andreopoulos W."/>
            <person name="He G."/>
            <person name="Johnson J."/>
            <person name="Barry K.W."/>
            <person name="Grigoriev I.V."/>
            <person name="Nagy L."/>
            <person name="Hibbett D."/>
            <person name="Henrissat B."/>
            <person name="Matheny P.B."/>
            <person name="Labbe J."/>
            <person name="Martin A.F."/>
        </authorList>
    </citation>
    <scope>NUCLEOTIDE SEQUENCE</scope>
    <source>
        <strain evidence="1">BPL698</strain>
    </source>
</reference>
<dbReference type="Proteomes" id="UP001207468">
    <property type="component" value="Unassembled WGS sequence"/>
</dbReference>
<evidence type="ECO:0000313" key="2">
    <source>
        <dbReference type="Proteomes" id="UP001207468"/>
    </source>
</evidence>
<organism evidence="1 2">
    <name type="scientific">Russula earlei</name>
    <dbReference type="NCBI Taxonomy" id="71964"/>
    <lineage>
        <taxon>Eukaryota</taxon>
        <taxon>Fungi</taxon>
        <taxon>Dikarya</taxon>
        <taxon>Basidiomycota</taxon>
        <taxon>Agaricomycotina</taxon>
        <taxon>Agaricomycetes</taxon>
        <taxon>Russulales</taxon>
        <taxon>Russulaceae</taxon>
        <taxon>Russula</taxon>
    </lineage>
</organism>
<keyword evidence="2" id="KW-1185">Reference proteome</keyword>
<feature type="non-terminal residue" evidence="1">
    <location>
        <position position="1"/>
    </location>
</feature>
<feature type="non-terminal residue" evidence="1">
    <location>
        <position position="182"/>
    </location>
</feature>
<gene>
    <name evidence="1" type="ORF">F5148DRAFT_1264069</name>
</gene>